<accession>A0A1J4MII0</accession>
<dbReference type="VEuPathDB" id="CryptoDB:cand_011890"/>
<protein>
    <submittedName>
        <fullName evidence="2">Uncharacterized protein</fullName>
    </submittedName>
</protein>
<dbReference type="EMBL" id="LRBS01000111">
    <property type="protein sequence ID" value="OII72661.1"/>
    <property type="molecule type" value="Genomic_DNA"/>
</dbReference>
<keyword evidence="1" id="KW-0175">Coiled coil</keyword>
<keyword evidence="3" id="KW-1185">Reference proteome</keyword>
<evidence type="ECO:0000256" key="1">
    <source>
        <dbReference type="SAM" id="Coils"/>
    </source>
</evidence>
<proteinExistence type="predicted"/>
<evidence type="ECO:0000313" key="2">
    <source>
        <dbReference type="EMBL" id="OII72661.1"/>
    </source>
</evidence>
<sequence length="307" mass="35972">MRKVQHFFNIQKFIGTIESRSIECIVNVAERMLNYVEKFTKIPNEVSKKMNQTLDCRLVQELVYKIQEYKRWLEVSGVMEIPEEYIAEYRHLASLGMASEQTQEVDSKHTILSVELSDITNKELFNKSQIVHENCENLVIDILSILEQCHMLQNQLDKLQETLRLKEKELNDKCQSKNIVDIFLPVIQQLRQQHEDISQNEGTIDQLQEMIRSFCTLLEERNELRYRLVYGVDKTSENLIIEEPNKEEIIESSLNKPDNENVDNSNTELDRGSYRRFSSVAIDPNAMKLFARWSLPIDSVTGTIIKR</sequence>
<reference evidence="2 3" key="1">
    <citation type="submission" date="2016-10" db="EMBL/GenBank/DDBJ databases">
        <title>Reductive evolution of mitochondrial metabolism and differential evolution of invasion-related proteins in Cryptosporidium.</title>
        <authorList>
            <person name="Liu S."/>
            <person name="Roellig D.M."/>
            <person name="Guo Y."/>
            <person name="Li N."/>
            <person name="Frace M.A."/>
            <person name="Tang K."/>
            <person name="Zhang L."/>
            <person name="Feng Y."/>
            <person name="Xiao L."/>
        </authorList>
    </citation>
    <scope>NUCLEOTIDE SEQUENCE [LARGE SCALE GENOMIC DNA]</scope>
    <source>
        <strain evidence="2">30847</strain>
    </source>
</reference>
<dbReference type="OrthoDB" id="341752at2759"/>
<feature type="coiled-coil region" evidence="1">
    <location>
        <begin position="142"/>
        <end position="176"/>
    </location>
</feature>
<dbReference type="AlphaFoldDB" id="A0A1J4MII0"/>
<organism evidence="2 3">
    <name type="scientific">Cryptosporidium andersoni</name>
    <dbReference type="NCBI Taxonomy" id="117008"/>
    <lineage>
        <taxon>Eukaryota</taxon>
        <taxon>Sar</taxon>
        <taxon>Alveolata</taxon>
        <taxon>Apicomplexa</taxon>
        <taxon>Conoidasida</taxon>
        <taxon>Coccidia</taxon>
        <taxon>Eucoccidiorida</taxon>
        <taxon>Eimeriorina</taxon>
        <taxon>Cryptosporidiidae</taxon>
        <taxon>Cryptosporidium</taxon>
    </lineage>
</organism>
<name>A0A1J4MII0_9CRYT</name>
<dbReference type="Proteomes" id="UP000186804">
    <property type="component" value="Unassembled WGS sequence"/>
</dbReference>
<gene>
    <name evidence="2" type="ORF">cand_011890</name>
</gene>
<evidence type="ECO:0000313" key="3">
    <source>
        <dbReference type="Proteomes" id="UP000186804"/>
    </source>
</evidence>
<dbReference type="GeneID" id="92365374"/>
<comment type="caution">
    <text evidence="2">The sequence shown here is derived from an EMBL/GenBank/DDBJ whole genome shotgun (WGS) entry which is preliminary data.</text>
</comment>
<dbReference type="RefSeq" id="XP_067067048.1">
    <property type="nucleotide sequence ID" value="XM_067211428.1"/>
</dbReference>